<feature type="transmembrane region" description="Helical" evidence="5">
    <location>
        <begin position="12"/>
        <end position="34"/>
    </location>
</feature>
<evidence type="ECO:0000256" key="5">
    <source>
        <dbReference type="SAM" id="Phobius"/>
    </source>
</evidence>
<dbReference type="SUPFAM" id="SSF141322">
    <property type="entry name" value="NfeD domain-like"/>
    <property type="match status" value="1"/>
</dbReference>
<dbReference type="InterPro" id="IPR052165">
    <property type="entry name" value="Membrane_assoc_protease"/>
</dbReference>
<comment type="subcellular location">
    <subcellularLocation>
        <location evidence="1">Membrane</location>
        <topology evidence="1">Multi-pass membrane protein</topology>
    </subcellularLocation>
</comment>
<keyword evidence="4 5" id="KW-0472">Membrane</keyword>
<dbReference type="Pfam" id="PF01957">
    <property type="entry name" value="NfeD"/>
    <property type="match status" value="1"/>
</dbReference>
<dbReference type="InterPro" id="IPR012340">
    <property type="entry name" value="NA-bd_OB-fold"/>
</dbReference>
<dbReference type="RefSeq" id="WP_068902525.1">
    <property type="nucleotide sequence ID" value="NZ_JBHUIF010000015.1"/>
</dbReference>
<dbReference type="OrthoDB" id="6402862at2"/>
<evidence type="ECO:0000256" key="2">
    <source>
        <dbReference type="ARBA" id="ARBA00022692"/>
    </source>
</evidence>
<dbReference type="AlphaFoldDB" id="A0A1C3EIE7"/>
<feature type="domain" description="NfeD-like C-terminal" evidence="6">
    <location>
        <begin position="93"/>
        <end position="148"/>
    </location>
</feature>
<dbReference type="PANTHER" id="PTHR33507">
    <property type="entry name" value="INNER MEMBRANE PROTEIN YBBJ"/>
    <property type="match status" value="1"/>
</dbReference>
<dbReference type="Proteomes" id="UP000094936">
    <property type="component" value="Unassembled WGS sequence"/>
</dbReference>
<evidence type="ECO:0000313" key="8">
    <source>
        <dbReference type="Proteomes" id="UP000094936"/>
    </source>
</evidence>
<comment type="caution">
    <text evidence="7">The sequence shown here is derived from an EMBL/GenBank/DDBJ whole genome shotgun (WGS) entry which is preliminary data.</text>
</comment>
<dbReference type="STRING" id="1080227.A8L45_11930"/>
<evidence type="ECO:0000313" key="7">
    <source>
        <dbReference type="EMBL" id="ODA32998.1"/>
    </source>
</evidence>
<organism evidence="7 8">
    <name type="scientific">Veronia pacifica</name>
    <dbReference type="NCBI Taxonomy" id="1080227"/>
    <lineage>
        <taxon>Bacteria</taxon>
        <taxon>Pseudomonadati</taxon>
        <taxon>Pseudomonadota</taxon>
        <taxon>Gammaproteobacteria</taxon>
        <taxon>Vibrionales</taxon>
        <taxon>Vibrionaceae</taxon>
        <taxon>Veronia</taxon>
    </lineage>
</organism>
<evidence type="ECO:0000256" key="3">
    <source>
        <dbReference type="ARBA" id="ARBA00022989"/>
    </source>
</evidence>
<reference evidence="7 8" key="1">
    <citation type="submission" date="2016-05" db="EMBL/GenBank/DDBJ databases">
        <title>Genomic Taxonomy of the Vibrionaceae.</title>
        <authorList>
            <person name="Gomez-Gil B."/>
            <person name="Enciso-Ibarra J."/>
        </authorList>
    </citation>
    <scope>NUCLEOTIDE SEQUENCE [LARGE SCALE GENOMIC DNA]</scope>
    <source>
        <strain evidence="7 8">CAIM 1920</strain>
    </source>
</reference>
<dbReference type="EMBL" id="LYBM01000020">
    <property type="protein sequence ID" value="ODA32998.1"/>
    <property type="molecule type" value="Genomic_DNA"/>
</dbReference>
<evidence type="ECO:0000259" key="6">
    <source>
        <dbReference type="Pfam" id="PF01957"/>
    </source>
</evidence>
<evidence type="ECO:0000256" key="4">
    <source>
        <dbReference type="ARBA" id="ARBA00023136"/>
    </source>
</evidence>
<keyword evidence="2 5" id="KW-0812">Transmembrane</keyword>
<dbReference type="InterPro" id="IPR002810">
    <property type="entry name" value="NfeD-like_C"/>
</dbReference>
<name>A0A1C3EIE7_9GAMM</name>
<evidence type="ECO:0000256" key="1">
    <source>
        <dbReference type="ARBA" id="ARBA00004141"/>
    </source>
</evidence>
<dbReference type="Gene3D" id="2.40.50.140">
    <property type="entry name" value="Nucleic acid-binding proteins"/>
    <property type="match status" value="1"/>
</dbReference>
<dbReference type="PANTHER" id="PTHR33507:SF3">
    <property type="entry name" value="INNER MEMBRANE PROTEIN YBBJ"/>
    <property type="match status" value="1"/>
</dbReference>
<gene>
    <name evidence="7" type="ORF">A8L45_11930</name>
</gene>
<protein>
    <recommendedName>
        <fullName evidence="6">NfeD-like C-terminal domain-containing protein</fullName>
    </recommendedName>
</protein>
<dbReference type="GO" id="GO:0005886">
    <property type="term" value="C:plasma membrane"/>
    <property type="evidence" value="ECO:0007669"/>
    <property type="project" value="TreeGrafter"/>
</dbReference>
<proteinExistence type="predicted"/>
<accession>A0A1C3EIE7</accession>
<sequence>MIELLTDINYLHWLAFGLLLLIAELAGTGGYFLWLGTSALIVGALMNFIPMSWQIQWMSFGALSLATTWLWWRRQLQSDTEDDAGRKLNQKESQLIGQEITLDSDVVIGTNRVKLGDTTWSARASQEMSAGSRVKVVQVDGIVLVIEPSE</sequence>
<keyword evidence="3 5" id="KW-1133">Transmembrane helix</keyword>
<keyword evidence="8" id="KW-1185">Reference proteome</keyword>
<feature type="transmembrane region" description="Helical" evidence="5">
    <location>
        <begin position="54"/>
        <end position="72"/>
    </location>
</feature>